<evidence type="ECO:0000313" key="3">
    <source>
        <dbReference type="Proteomes" id="UP000631114"/>
    </source>
</evidence>
<evidence type="ECO:0000256" key="1">
    <source>
        <dbReference type="ARBA" id="ARBA00005437"/>
    </source>
</evidence>
<comment type="similarity">
    <text evidence="1">Belongs to the LOR family.</text>
</comment>
<name>A0A835IAY4_9MAGN</name>
<accession>A0A835IAY4</accession>
<gene>
    <name evidence="2" type="ORF">IFM89_008289</name>
</gene>
<dbReference type="AlphaFoldDB" id="A0A835IAY4"/>
<dbReference type="OrthoDB" id="677463at2759"/>
<dbReference type="Pfam" id="PF04525">
    <property type="entry name" value="LOR"/>
    <property type="match status" value="1"/>
</dbReference>
<dbReference type="EMBL" id="JADFTS010000003">
    <property type="protein sequence ID" value="KAF9613442.1"/>
    <property type="molecule type" value="Genomic_DNA"/>
</dbReference>
<dbReference type="Gene3D" id="2.40.160.200">
    <property type="entry name" value="LURP1-related"/>
    <property type="match status" value="1"/>
</dbReference>
<dbReference type="SUPFAM" id="SSF54518">
    <property type="entry name" value="Tubby C-terminal domain-like"/>
    <property type="match status" value="1"/>
</dbReference>
<protein>
    <submittedName>
        <fullName evidence="2">Uncharacterized protein</fullName>
    </submittedName>
</protein>
<proteinExistence type="inferred from homology"/>
<dbReference type="PANTHER" id="PTHR31087">
    <property type="match status" value="1"/>
</dbReference>
<dbReference type="InterPro" id="IPR038595">
    <property type="entry name" value="LOR_sf"/>
</dbReference>
<evidence type="ECO:0000313" key="2">
    <source>
        <dbReference type="EMBL" id="KAF9613442.1"/>
    </source>
</evidence>
<comment type="caution">
    <text evidence="2">The sequence shown here is derived from an EMBL/GenBank/DDBJ whole genome shotgun (WGS) entry which is preliminary data.</text>
</comment>
<sequence>MSMMRGSYVFEEETHLTVLKTCLFFAGDGFAAYDNKGERVFRVDSYGHDVRDRHELVLMDVSGKCLITVRRKRPSLHQRWEGFLGEIIEGQKNEPIFSVRRSSIIGRSAVTVEVYGDNPGEEYQIDGSFSRRCCDFYNAARETVAEVRRKANASANVVFGKDVFTLVVKPGFDAAFAMGLVLILDQIDVGEFGLFDDGEDQVQDQVL</sequence>
<keyword evidence="3" id="KW-1185">Reference proteome</keyword>
<organism evidence="2 3">
    <name type="scientific">Coptis chinensis</name>
    <dbReference type="NCBI Taxonomy" id="261450"/>
    <lineage>
        <taxon>Eukaryota</taxon>
        <taxon>Viridiplantae</taxon>
        <taxon>Streptophyta</taxon>
        <taxon>Embryophyta</taxon>
        <taxon>Tracheophyta</taxon>
        <taxon>Spermatophyta</taxon>
        <taxon>Magnoliopsida</taxon>
        <taxon>Ranunculales</taxon>
        <taxon>Ranunculaceae</taxon>
        <taxon>Coptidoideae</taxon>
        <taxon>Coptis</taxon>
    </lineage>
</organism>
<dbReference type="InterPro" id="IPR025659">
    <property type="entry name" value="Tubby-like_C"/>
</dbReference>
<dbReference type="PANTHER" id="PTHR31087:SF60">
    <property type="entry name" value="PROTEIN LURP-ONE-RELATED 5"/>
    <property type="match status" value="1"/>
</dbReference>
<dbReference type="Proteomes" id="UP000631114">
    <property type="component" value="Unassembled WGS sequence"/>
</dbReference>
<dbReference type="InterPro" id="IPR007612">
    <property type="entry name" value="LOR"/>
</dbReference>
<reference evidence="2 3" key="1">
    <citation type="submission" date="2020-10" db="EMBL/GenBank/DDBJ databases">
        <title>The Coptis chinensis genome and diversification of protoberbering-type alkaloids.</title>
        <authorList>
            <person name="Wang B."/>
            <person name="Shu S."/>
            <person name="Song C."/>
            <person name="Liu Y."/>
        </authorList>
    </citation>
    <scope>NUCLEOTIDE SEQUENCE [LARGE SCALE GENOMIC DNA]</scope>
    <source>
        <strain evidence="2">HL-2020</strain>
        <tissue evidence="2">Leaf</tissue>
    </source>
</reference>